<gene>
    <name evidence="1" type="ORF">OP8BY_0441</name>
</gene>
<evidence type="ECO:0000313" key="2">
    <source>
        <dbReference type="Proteomes" id="UP000257323"/>
    </source>
</evidence>
<reference evidence="1 2" key="1">
    <citation type="submission" date="2018-08" db="EMBL/GenBank/DDBJ databases">
        <title>Genome analysis of the thermophilic bacterium of the candidate phylum Aminicenantes from deep subsurface aquifer revealed its physiology and ecological role.</title>
        <authorList>
            <person name="Kadnikov V.V."/>
            <person name="Mardanov A.V."/>
            <person name="Beletsky A.V."/>
            <person name="Karnachuk O.V."/>
            <person name="Ravin N.V."/>
        </authorList>
    </citation>
    <scope>NUCLEOTIDE SEQUENCE [LARGE SCALE GENOMIC DNA]</scope>
    <source>
        <strain evidence="1">BY38</strain>
    </source>
</reference>
<protein>
    <submittedName>
        <fullName evidence="1">Uncharacterized protein</fullName>
    </submittedName>
</protein>
<accession>A0A3E2BKZ6</accession>
<dbReference type="AlphaFoldDB" id="A0A3E2BKZ6"/>
<sequence>MNDHSYILFIDANRKPCWPAPLLLKMMPSGPRFMLSPEFAGIIKINQACFSLEEKKGSIKYGPSSALFS</sequence>
<name>A0A3E2BKZ6_9BACT</name>
<proteinExistence type="predicted"/>
<evidence type="ECO:0000313" key="1">
    <source>
        <dbReference type="EMBL" id="RFT15332.1"/>
    </source>
</evidence>
<dbReference type="Proteomes" id="UP000257323">
    <property type="component" value="Unassembled WGS sequence"/>
</dbReference>
<organism evidence="1 2">
    <name type="scientific">Candidatus Saccharicenans subterraneus</name>
    <dbReference type="NCBI Taxonomy" id="2508984"/>
    <lineage>
        <taxon>Bacteria</taxon>
        <taxon>Candidatus Aminicenantota</taxon>
        <taxon>Candidatus Aminicenantia</taxon>
        <taxon>Candidatus Aminicenantales</taxon>
        <taxon>Candidatus Saccharicenantaceae</taxon>
        <taxon>Candidatus Saccharicenans</taxon>
    </lineage>
</organism>
<dbReference type="EMBL" id="QUAH01000010">
    <property type="protein sequence ID" value="RFT15332.1"/>
    <property type="molecule type" value="Genomic_DNA"/>
</dbReference>
<comment type="caution">
    <text evidence="1">The sequence shown here is derived from an EMBL/GenBank/DDBJ whole genome shotgun (WGS) entry which is preliminary data.</text>
</comment>